<dbReference type="InterPro" id="IPR036890">
    <property type="entry name" value="HATPase_C_sf"/>
</dbReference>
<keyword evidence="11" id="KW-1185">Reference proteome</keyword>
<dbReference type="EMBL" id="MSCM01000001">
    <property type="protein sequence ID" value="PQJ81606.1"/>
    <property type="molecule type" value="Genomic_DNA"/>
</dbReference>
<evidence type="ECO:0000256" key="5">
    <source>
        <dbReference type="ARBA" id="ARBA00022741"/>
    </source>
</evidence>
<keyword evidence="8" id="KW-1133">Transmembrane helix</keyword>
<evidence type="ECO:0000256" key="8">
    <source>
        <dbReference type="SAM" id="Phobius"/>
    </source>
</evidence>
<dbReference type="SUPFAM" id="SSF48452">
    <property type="entry name" value="TPR-like"/>
    <property type="match status" value="1"/>
</dbReference>
<dbReference type="InterPro" id="IPR011990">
    <property type="entry name" value="TPR-like_helical_dom_sf"/>
</dbReference>
<proteinExistence type="predicted"/>
<evidence type="ECO:0000256" key="2">
    <source>
        <dbReference type="ARBA" id="ARBA00012438"/>
    </source>
</evidence>
<protein>
    <recommendedName>
        <fullName evidence="2">histidine kinase</fullName>
        <ecNumber evidence="2">2.7.13.3</ecNumber>
    </recommendedName>
</protein>
<evidence type="ECO:0000256" key="7">
    <source>
        <dbReference type="ARBA" id="ARBA00022840"/>
    </source>
</evidence>
<dbReference type="PANTHER" id="PTHR41523:SF8">
    <property type="entry name" value="ETHYLENE RESPONSE SENSOR PROTEIN"/>
    <property type="match status" value="1"/>
</dbReference>
<dbReference type="Pfam" id="PF07568">
    <property type="entry name" value="HisKA_2"/>
    <property type="match status" value="1"/>
</dbReference>
<evidence type="ECO:0000313" key="10">
    <source>
        <dbReference type="EMBL" id="PQJ81606.1"/>
    </source>
</evidence>
<organism evidence="10 11">
    <name type="scientific">Polaribacter glomeratus</name>
    <dbReference type="NCBI Taxonomy" id="102"/>
    <lineage>
        <taxon>Bacteria</taxon>
        <taxon>Pseudomonadati</taxon>
        <taxon>Bacteroidota</taxon>
        <taxon>Flavobacteriia</taxon>
        <taxon>Flavobacteriales</taxon>
        <taxon>Flavobacteriaceae</taxon>
    </lineage>
</organism>
<dbReference type="OrthoDB" id="1397473at2"/>
<dbReference type="PROSITE" id="PS50109">
    <property type="entry name" value="HIS_KIN"/>
    <property type="match status" value="1"/>
</dbReference>
<keyword evidence="6" id="KW-0418">Kinase</keyword>
<name>A0A2S7WVU3_9FLAO</name>
<feature type="transmembrane region" description="Helical" evidence="8">
    <location>
        <begin position="391"/>
        <end position="413"/>
    </location>
</feature>
<dbReference type="InterPro" id="IPR003594">
    <property type="entry name" value="HATPase_dom"/>
</dbReference>
<dbReference type="Gene3D" id="3.30.565.10">
    <property type="entry name" value="Histidine kinase-like ATPase, C-terminal domain"/>
    <property type="match status" value="1"/>
</dbReference>
<keyword evidence="8" id="KW-0472">Membrane</keyword>
<feature type="domain" description="Histidine kinase" evidence="9">
    <location>
        <begin position="442"/>
        <end position="637"/>
    </location>
</feature>
<evidence type="ECO:0000259" key="9">
    <source>
        <dbReference type="PROSITE" id="PS50109"/>
    </source>
</evidence>
<dbReference type="Proteomes" id="UP000239068">
    <property type="component" value="Unassembled WGS sequence"/>
</dbReference>
<dbReference type="EC" id="2.7.13.3" evidence="2"/>
<comment type="caution">
    <text evidence="10">The sequence shown here is derived from an EMBL/GenBank/DDBJ whole genome shotgun (WGS) entry which is preliminary data.</text>
</comment>
<dbReference type="Pfam" id="PF02518">
    <property type="entry name" value="HATPase_c"/>
    <property type="match status" value="1"/>
</dbReference>
<dbReference type="AlphaFoldDB" id="A0A2S7WVU3"/>
<gene>
    <name evidence="10" type="ORF">BTO16_03060</name>
</gene>
<evidence type="ECO:0000256" key="6">
    <source>
        <dbReference type="ARBA" id="ARBA00022777"/>
    </source>
</evidence>
<dbReference type="PANTHER" id="PTHR41523">
    <property type="entry name" value="TWO-COMPONENT SYSTEM SENSOR PROTEIN"/>
    <property type="match status" value="1"/>
</dbReference>
<evidence type="ECO:0000256" key="1">
    <source>
        <dbReference type="ARBA" id="ARBA00000085"/>
    </source>
</evidence>
<keyword evidence="4" id="KW-0808">Transferase</keyword>
<accession>A0A2S7WVU3</accession>
<sequence length="637" mass="75232">MKFLNIFAIFLFVINSFSQVKKSDSIIYVNFLNEKNYENKKNIFKNILKGNSTIKSTEEWIKFFNNEERKNKSDFLALYNITLCKVFLYNSERSLEKSNEILYNFYYKFKNNPEKEKLCRLLNLLFRNCEKLNKTSELLIINKEKLETCSPNTIVFYDVYSKLGLLDLAIKNFKVSKSYKEDEISFENGTNQNNLGVFYKREKEYDSAFYYFDKSLNILEKVKKTDVVKDNKNLNYWIGLVKGNLGECFLEFKNYNKALELLTEEELQSRLFYKGTIWPYEDDYYKNMAICYLKTDKLSLAKKYTDSLFLKKNILSYSKLKSAYFEIIKRYDSAFYYNKLYIEASYLTEKQNKQELNTSILKLLDFQEELISQKFKITEIENENKSNKKEFLIIFSILVVLVVFIILLINLIYKKNIGKKIIENQNEAINNSLLEKNVLLGELHHRVKNNFQIIISILNLQLQKINNEEFKNTFQYSINRVTTIARIHDKLLKNNNLNEIPLKDYIENILTDLKVIYNSLHTINININVDRKIFIYIDQTQALGLIINELITNSYKYAFSNNNNNNLINLTISEKEGIIYFEYSDNGIGFDLNNIMIENSIGLKLIQRLANQLGTKADITSREGMETTFSFKNKLDL</sequence>
<keyword evidence="3" id="KW-0597">Phosphoprotein</keyword>
<dbReference type="InterPro" id="IPR011495">
    <property type="entry name" value="Sig_transdc_His_kin_sub2_dim/P"/>
</dbReference>
<keyword evidence="8" id="KW-0812">Transmembrane</keyword>
<dbReference type="InterPro" id="IPR005467">
    <property type="entry name" value="His_kinase_dom"/>
</dbReference>
<comment type="catalytic activity">
    <reaction evidence="1">
        <text>ATP + protein L-histidine = ADP + protein N-phospho-L-histidine.</text>
        <dbReference type="EC" id="2.7.13.3"/>
    </reaction>
</comment>
<keyword evidence="7" id="KW-0067">ATP-binding</keyword>
<evidence type="ECO:0000256" key="3">
    <source>
        <dbReference type="ARBA" id="ARBA00022553"/>
    </source>
</evidence>
<dbReference type="RefSeq" id="WP_105020178.1">
    <property type="nucleotide sequence ID" value="NZ_MSCM01000001.1"/>
</dbReference>
<dbReference type="GO" id="GO:0004673">
    <property type="term" value="F:protein histidine kinase activity"/>
    <property type="evidence" value="ECO:0007669"/>
    <property type="project" value="UniProtKB-EC"/>
</dbReference>
<dbReference type="Gene3D" id="1.25.40.10">
    <property type="entry name" value="Tetratricopeptide repeat domain"/>
    <property type="match status" value="1"/>
</dbReference>
<dbReference type="GO" id="GO:0005524">
    <property type="term" value="F:ATP binding"/>
    <property type="evidence" value="ECO:0007669"/>
    <property type="project" value="UniProtKB-KW"/>
</dbReference>
<reference evidence="10 11" key="1">
    <citation type="submission" date="2016-12" db="EMBL/GenBank/DDBJ databases">
        <title>Trade-off between light-utilization and light-protection in marine flavobacteria.</title>
        <authorList>
            <person name="Kumagai Y."/>
            <person name="Yoshizawa S."/>
            <person name="Kogure K."/>
            <person name="Iwasaki W."/>
        </authorList>
    </citation>
    <scope>NUCLEOTIDE SEQUENCE [LARGE SCALE GENOMIC DNA]</scope>
    <source>
        <strain evidence="10 11">ATCC 43844</strain>
    </source>
</reference>
<dbReference type="SUPFAM" id="SSF55874">
    <property type="entry name" value="ATPase domain of HSP90 chaperone/DNA topoisomerase II/histidine kinase"/>
    <property type="match status" value="1"/>
</dbReference>
<dbReference type="SMART" id="SM00387">
    <property type="entry name" value="HATPase_c"/>
    <property type="match status" value="1"/>
</dbReference>
<evidence type="ECO:0000256" key="4">
    <source>
        <dbReference type="ARBA" id="ARBA00022679"/>
    </source>
</evidence>
<dbReference type="Gene3D" id="3.30.450.20">
    <property type="entry name" value="PAS domain"/>
    <property type="match status" value="1"/>
</dbReference>
<evidence type="ECO:0000313" key="11">
    <source>
        <dbReference type="Proteomes" id="UP000239068"/>
    </source>
</evidence>
<keyword evidence="5" id="KW-0547">Nucleotide-binding</keyword>